<keyword evidence="4" id="KW-1185">Reference proteome</keyword>
<evidence type="ECO:0000259" key="1">
    <source>
        <dbReference type="PROSITE" id="PS50011"/>
    </source>
</evidence>
<dbReference type="InterPro" id="IPR051681">
    <property type="entry name" value="Ser/Thr_Kinases-Pseudokinases"/>
</dbReference>
<dbReference type="GO" id="GO:0005524">
    <property type="term" value="F:ATP binding"/>
    <property type="evidence" value="ECO:0007669"/>
    <property type="project" value="InterPro"/>
</dbReference>
<dbReference type="InterPro" id="IPR008266">
    <property type="entry name" value="Tyr_kinase_AS"/>
</dbReference>
<dbReference type="OrthoDB" id="4062651at2759"/>
<dbReference type="PANTHER" id="PTHR44329">
    <property type="entry name" value="SERINE/THREONINE-PROTEIN KINASE TNNI3K-RELATED"/>
    <property type="match status" value="1"/>
</dbReference>
<keyword evidence="3" id="KW-0808">Transferase</keyword>
<dbReference type="PROSITE" id="PS00109">
    <property type="entry name" value="PROTEIN_KINASE_TYR"/>
    <property type="match status" value="1"/>
</dbReference>
<organism evidence="3 4">
    <name type="scientific">Rickenella mellea</name>
    <dbReference type="NCBI Taxonomy" id="50990"/>
    <lineage>
        <taxon>Eukaryota</taxon>
        <taxon>Fungi</taxon>
        <taxon>Dikarya</taxon>
        <taxon>Basidiomycota</taxon>
        <taxon>Agaricomycotina</taxon>
        <taxon>Agaricomycetes</taxon>
        <taxon>Hymenochaetales</taxon>
        <taxon>Rickenellaceae</taxon>
        <taxon>Rickenella</taxon>
    </lineage>
</organism>
<dbReference type="VEuPathDB" id="FungiDB:BD410DRAFT_738312"/>
<dbReference type="Pfam" id="PF07714">
    <property type="entry name" value="PK_Tyr_Ser-Thr"/>
    <property type="match status" value="2"/>
</dbReference>
<feature type="domain" description="Protein kinase" evidence="1">
    <location>
        <begin position="206"/>
        <end position="466"/>
    </location>
</feature>
<dbReference type="Proteomes" id="UP000294933">
    <property type="component" value="Unassembled WGS sequence"/>
</dbReference>
<dbReference type="InterPro" id="IPR001245">
    <property type="entry name" value="Ser-Thr/Tyr_kinase_cat_dom"/>
</dbReference>
<name>A0A4Y7QM37_9AGAM</name>
<gene>
    <name evidence="2" type="ORF">BD410DRAFT_738309</name>
    <name evidence="3" type="ORF">BD410DRAFT_738312</name>
</gene>
<feature type="domain" description="Protein kinase" evidence="1">
    <location>
        <begin position="479"/>
        <end position="746"/>
    </location>
</feature>
<dbReference type="PROSITE" id="PS50011">
    <property type="entry name" value="PROTEIN_KINASE_DOM"/>
    <property type="match status" value="2"/>
</dbReference>
<proteinExistence type="predicted"/>
<dbReference type="EMBL" id="ML170157">
    <property type="protein sequence ID" value="TDL28706.1"/>
    <property type="molecule type" value="Genomic_DNA"/>
</dbReference>
<dbReference type="AlphaFoldDB" id="A0A4Y7QM37"/>
<evidence type="ECO:0000313" key="2">
    <source>
        <dbReference type="EMBL" id="TDL28706.1"/>
    </source>
</evidence>
<keyword evidence="3" id="KW-0418">Kinase</keyword>
<accession>A0A4Y7QM37</accession>
<sequence length="750" mass="83981">MSIEQLSSLCSKLRVHKRAALNVKDQFQAIVESDAVAEALEMAEDFMTMFCRDLRGHVDVSPIECYIRQADLAKIIDTAREDVWSIVQDSPDEFLREHVESQRDVFEADRKIDAIGLRKLLRECLRDDSFRMLAGRPIGEVQSFSDAVKLDFSSLNNNDGVTVRLYQERLTELDKILSGDTPMDIDVEPGPKLTINLTDFTAKITRISNSYVAGGYYCLIWTGEVFGKAVAIHSPHTSLAHKSEFARLKTAIPWASFHHPNILPLFGISRNFLGRGDAIVSPWMRHGTARQYVLRNTGVDRLKIVTDVAAGLHYLHTRDPPYVHTILTGDAILIDDGGNAVISSFACSCWETEKEYVMPLRWMAPEHLRKRMARSALPSDIYSFGMTALEIISAEVPFGGMRTKEILDAISKGDRPQRPSGDAARHGLDDKVWDLFVHCWAQNPASRPTAEEVFRRLKKLRRLPALDVRDLSDVVRLTEDVHVIHASGGFGAIRRGVTRTGEYVALKALTVKGSDPVLRRTKRFRREGSIWNQLNHPNVQPFLGTADLQGLPTCLVSPWMQNGNCIDYLRSHPTTPTMPIIHGIAKGLHYLHTHNPSVIHGDLRGANILISDKGEPLLTDFGLAVILEDLSKMPISSVLQDSGNPRWMAPELFVEDNLVSKQSDIWAFGMVVLEVMTGEFPFCEIKGYPQVILAIHSNVRPARPGKEAVERGLTDDLWRLLQECWAQKPVDRPTAASVLKSIEENRSGSV</sequence>
<dbReference type="VEuPathDB" id="FungiDB:BD410DRAFT_738309"/>
<evidence type="ECO:0000313" key="4">
    <source>
        <dbReference type="Proteomes" id="UP000294933"/>
    </source>
</evidence>
<reference evidence="3 4" key="1">
    <citation type="submission" date="2018-06" db="EMBL/GenBank/DDBJ databases">
        <title>A transcriptomic atlas of mushroom development highlights an independent origin of complex multicellularity.</title>
        <authorList>
            <consortium name="DOE Joint Genome Institute"/>
            <person name="Krizsan K."/>
            <person name="Almasi E."/>
            <person name="Merenyi Z."/>
            <person name="Sahu N."/>
            <person name="Viragh M."/>
            <person name="Koszo T."/>
            <person name="Mondo S."/>
            <person name="Kiss B."/>
            <person name="Balint B."/>
            <person name="Kues U."/>
            <person name="Barry K."/>
            <person name="Hegedus J.C."/>
            <person name="Henrissat B."/>
            <person name="Johnson J."/>
            <person name="Lipzen A."/>
            <person name="Ohm R."/>
            <person name="Nagy I."/>
            <person name="Pangilinan J."/>
            <person name="Yan J."/>
            <person name="Xiong Y."/>
            <person name="Grigoriev I.V."/>
            <person name="Hibbett D.S."/>
            <person name="Nagy L.G."/>
        </authorList>
    </citation>
    <scope>NUCLEOTIDE SEQUENCE [LARGE SCALE GENOMIC DNA]</scope>
    <source>
        <strain evidence="3 4">SZMC22713</strain>
    </source>
</reference>
<dbReference type="Gene3D" id="1.10.510.10">
    <property type="entry name" value="Transferase(Phosphotransferase) domain 1"/>
    <property type="match status" value="2"/>
</dbReference>
<dbReference type="SUPFAM" id="SSF56112">
    <property type="entry name" value="Protein kinase-like (PK-like)"/>
    <property type="match status" value="2"/>
</dbReference>
<dbReference type="InterPro" id="IPR011009">
    <property type="entry name" value="Kinase-like_dom_sf"/>
</dbReference>
<dbReference type="GO" id="GO:0004674">
    <property type="term" value="F:protein serine/threonine kinase activity"/>
    <property type="evidence" value="ECO:0007669"/>
    <property type="project" value="TreeGrafter"/>
</dbReference>
<dbReference type="STRING" id="50990.A0A4Y7QM37"/>
<protein>
    <submittedName>
        <fullName evidence="3">Kinase-like protein</fullName>
    </submittedName>
</protein>
<dbReference type="InterPro" id="IPR000719">
    <property type="entry name" value="Prot_kinase_dom"/>
</dbReference>
<dbReference type="EMBL" id="ML170157">
    <property type="protein sequence ID" value="TDL28707.1"/>
    <property type="molecule type" value="Genomic_DNA"/>
</dbReference>
<evidence type="ECO:0000313" key="3">
    <source>
        <dbReference type="EMBL" id="TDL28707.1"/>
    </source>
</evidence>